<keyword evidence="5" id="KW-1185">Reference proteome</keyword>
<reference evidence="4 5" key="1">
    <citation type="journal article" date="2013" name="Int. J. Syst. Evol. Microbiol.">
        <title>Hoeflea suaedae sp. nov., an endophytic bacterium isolated from the root of the halophyte Suaeda maritima.</title>
        <authorList>
            <person name="Chung E.J."/>
            <person name="Park J.A."/>
            <person name="Pramanik P."/>
            <person name="Bibi F."/>
            <person name="Jeon C.O."/>
            <person name="Chung Y.R."/>
        </authorList>
    </citation>
    <scope>NUCLEOTIDE SEQUENCE [LARGE SCALE GENOMIC DNA]</scope>
    <source>
        <strain evidence="4 5">YC6898</strain>
    </source>
</reference>
<evidence type="ECO:0000256" key="1">
    <source>
        <dbReference type="ARBA" id="ARBA00022679"/>
    </source>
</evidence>
<dbReference type="EMBL" id="SMSI01000001">
    <property type="protein sequence ID" value="TDH39385.1"/>
    <property type="molecule type" value="Genomic_DNA"/>
</dbReference>
<dbReference type="Pfam" id="PF00583">
    <property type="entry name" value="Acetyltransf_1"/>
    <property type="match status" value="1"/>
</dbReference>
<dbReference type="PROSITE" id="PS51186">
    <property type="entry name" value="GNAT"/>
    <property type="match status" value="1"/>
</dbReference>
<name>A0A4V6PK29_9HYPH</name>
<dbReference type="InterPro" id="IPR000182">
    <property type="entry name" value="GNAT_dom"/>
</dbReference>
<dbReference type="CDD" id="cd04301">
    <property type="entry name" value="NAT_SF"/>
    <property type="match status" value="1"/>
</dbReference>
<comment type="caution">
    <text evidence="4">The sequence shown here is derived from an EMBL/GenBank/DDBJ whole genome shotgun (WGS) entry which is preliminary data.</text>
</comment>
<evidence type="ECO:0000259" key="3">
    <source>
        <dbReference type="PROSITE" id="PS51186"/>
    </source>
</evidence>
<dbReference type="SUPFAM" id="SSF55729">
    <property type="entry name" value="Acyl-CoA N-acyltransferases (Nat)"/>
    <property type="match status" value="1"/>
</dbReference>
<dbReference type="RefSeq" id="WP_133284217.1">
    <property type="nucleotide sequence ID" value="NZ_SMSI01000001.1"/>
</dbReference>
<gene>
    <name evidence="4" type="ORF">E2A64_02415</name>
</gene>
<dbReference type="OrthoDB" id="9804026at2"/>
<sequence>MTTADAAIAARLHKLAFARGWTDGEFASLLGQPAVFGFLAVDPARARDLAAGFVLVREAASEAEILSIGVDPGVRRSGLGWRLMQAAMREASHRGAEEMFLEVDETNGNAIALYRKLSFAKVGERRAYYEHAGEPPTAAWVMRRELK</sequence>
<organism evidence="4 5">
    <name type="scientific">Pseudohoeflea suaedae</name>
    <dbReference type="NCBI Taxonomy" id="877384"/>
    <lineage>
        <taxon>Bacteria</taxon>
        <taxon>Pseudomonadati</taxon>
        <taxon>Pseudomonadota</taxon>
        <taxon>Alphaproteobacteria</taxon>
        <taxon>Hyphomicrobiales</taxon>
        <taxon>Rhizobiaceae</taxon>
        <taxon>Pseudohoeflea</taxon>
    </lineage>
</organism>
<dbReference type="PANTHER" id="PTHR43420:SF12">
    <property type="entry name" value="N-ACETYLTRANSFERASE DOMAIN-CONTAINING PROTEIN"/>
    <property type="match status" value="1"/>
</dbReference>
<keyword evidence="2" id="KW-0012">Acyltransferase</keyword>
<dbReference type="Gene3D" id="3.40.630.30">
    <property type="match status" value="1"/>
</dbReference>
<accession>A0A4V6PK29</accession>
<dbReference type="InterPro" id="IPR016181">
    <property type="entry name" value="Acyl_CoA_acyltransferase"/>
</dbReference>
<keyword evidence="1 4" id="KW-0808">Transferase</keyword>
<evidence type="ECO:0000256" key="2">
    <source>
        <dbReference type="ARBA" id="ARBA00023315"/>
    </source>
</evidence>
<protein>
    <submittedName>
        <fullName evidence="4">GNAT family N-acetyltransferase</fullName>
    </submittedName>
</protein>
<proteinExistence type="predicted"/>
<dbReference type="Proteomes" id="UP000295131">
    <property type="component" value="Unassembled WGS sequence"/>
</dbReference>
<dbReference type="InterPro" id="IPR050680">
    <property type="entry name" value="YpeA/RimI_acetyltransf"/>
</dbReference>
<evidence type="ECO:0000313" key="5">
    <source>
        <dbReference type="Proteomes" id="UP000295131"/>
    </source>
</evidence>
<dbReference type="AlphaFoldDB" id="A0A4V6PK29"/>
<evidence type="ECO:0000313" key="4">
    <source>
        <dbReference type="EMBL" id="TDH39385.1"/>
    </source>
</evidence>
<dbReference type="GO" id="GO:0016747">
    <property type="term" value="F:acyltransferase activity, transferring groups other than amino-acyl groups"/>
    <property type="evidence" value="ECO:0007669"/>
    <property type="project" value="InterPro"/>
</dbReference>
<dbReference type="PANTHER" id="PTHR43420">
    <property type="entry name" value="ACETYLTRANSFERASE"/>
    <property type="match status" value="1"/>
</dbReference>
<feature type="domain" description="N-acetyltransferase" evidence="3">
    <location>
        <begin position="1"/>
        <end position="147"/>
    </location>
</feature>